<dbReference type="PROSITE" id="PS51406">
    <property type="entry name" value="FIBRINOGEN_C_2"/>
    <property type="match status" value="1"/>
</dbReference>
<dbReference type="InterPro" id="IPR014716">
    <property type="entry name" value="Fibrinogen_a/b/g_C_1"/>
</dbReference>
<dbReference type="Proteomes" id="UP000264820">
    <property type="component" value="Unplaced"/>
</dbReference>
<reference evidence="8" key="1">
    <citation type="submission" date="2025-08" db="UniProtKB">
        <authorList>
            <consortium name="Ensembl"/>
        </authorList>
    </citation>
    <scope>IDENTIFICATION</scope>
</reference>
<keyword evidence="4" id="KW-0175">Coiled coil</keyword>
<proteinExistence type="predicted"/>
<reference evidence="8" key="2">
    <citation type="submission" date="2025-09" db="UniProtKB">
        <authorList>
            <consortium name="Ensembl"/>
        </authorList>
    </citation>
    <scope>IDENTIFICATION</scope>
</reference>
<dbReference type="InterPro" id="IPR036056">
    <property type="entry name" value="Fibrinogen-like_C"/>
</dbReference>
<dbReference type="InterPro" id="IPR037579">
    <property type="entry name" value="FIB_ANG-like"/>
</dbReference>
<comment type="subcellular location">
    <subcellularLocation>
        <location evidence="1">Secreted</location>
    </subcellularLocation>
</comment>
<evidence type="ECO:0000313" key="9">
    <source>
        <dbReference type="Proteomes" id="UP000264820"/>
    </source>
</evidence>
<organism evidence="8 9">
    <name type="scientific">Hippocampus comes</name>
    <name type="common">Tiger tail seahorse</name>
    <dbReference type="NCBI Taxonomy" id="109280"/>
    <lineage>
        <taxon>Eukaryota</taxon>
        <taxon>Metazoa</taxon>
        <taxon>Chordata</taxon>
        <taxon>Craniata</taxon>
        <taxon>Vertebrata</taxon>
        <taxon>Euteleostomi</taxon>
        <taxon>Actinopterygii</taxon>
        <taxon>Neopterygii</taxon>
        <taxon>Teleostei</taxon>
        <taxon>Neoteleostei</taxon>
        <taxon>Acanthomorphata</taxon>
        <taxon>Syngnathiaria</taxon>
        <taxon>Syngnathiformes</taxon>
        <taxon>Syngnathoidei</taxon>
        <taxon>Syngnathidae</taxon>
        <taxon>Hippocampus</taxon>
    </lineage>
</organism>
<dbReference type="GeneTree" id="ENSGT00940000157467"/>
<dbReference type="SMART" id="SM00186">
    <property type="entry name" value="FBG"/>
    <property type="match status" value="1"/>
</dbReference>
<protein>
    <recommendedName>
        <fullName evidence="7">Fibrinogen C-terminal domain-containing protein</fullName>
    </recommendedName>
</protein>
<dbReference type="OMA" id="CQPAQIF"/>
<dbReference type="Pfam" id="PF00147">
    <property type="entry name" value="Fibrinogen_C"/>
    <property type="match status" value="1"/>
</dbReference>
<dbReference type="SUPFAM" id="SSF56496">
    <property type="entry name" value="Fibrinogen C-terminal domain-like"/>
    <property type="match status" value="1"/>
</dbReference>
<evidence type="ECO:0000256" key="1">
    <source>
        <dbReference type="ARBA" id="ARBA00004613"/>
    </source>
</evidence>
<sequence>LYLVSFVMDELLPLYVDVRFYFFCPIVLPDCVDIFHKHTRGETSGLFNIKASAAADLVSVYCFQEGLLGGWLLVQQRENGLLNFNRTWAEFREGFGRVDAQGRGEVWLGNQNLHLLTSQGETLLRVEMQDGEGGVSTADYIIRVGPEEEGYPLHVSGYSGTAGDALAMSSASHSGMKFSTWDRDNDAGAGNCAATHGGGWWYNNCQLANLNDGAGAVWDGRRLKSVQMFVRPAAL</sequence>
<evidence type="ECO:0000256" key="6">
    <source>
        <dbReference type="ARBA" id="ARBA00023180"/>
    </source>
</evidence>
<dbReference type="GO" id="GO:0030674">
    <property type="term" value="F:protein-macromolecule adaptor activity"/>
    <property type="evidence" value="ECO:0007669"/>
    <property type="project" value="TreeGrafter"/>
</dbReference>
<keyword evidence="5" id="KW-1015">Disulfide bond</keyword>
<dbReference type="GO" id="GO:0005201">
    <property type="term" value="F:extracellular matrix structural constituent"/>
    <property type="evidence" value="ECO:0007669"/>
    <property type="project" value="TreeGrafter"/>
</dbReference>
<evidence type="ECO:0000313" key="8">
    <source>
        <dbReference type="Ensembl" id="ENSHCOP00000025728.1"/>
    </source>
</evidence>
<dbReference type="GO" id="GO:0072377">
    <property type="term" value="P:blood coagulation, common pathway"/>
    <property type="evidence" value="ECO:0007669"/>
    <property type="project" value="TreeGrafter"/>
</dbReference>
<dbReference type="Gene3D" id="3.90.215.10">
    <property type="entry name" value="Gamma Fibrinogen, chain A, domain 1"/>
    <property type="match status" value="1"/>
</dbReference>
<dbReference type="CDD" id="cd00087">
    <property type="entry name" value="FReD"/>
    <property type="match status" value="1"/>
</dbReference>
<dbReference type="PANTHER" id="PTHR47221">
    <property type="entry name" value="FIBRINOGEN ALPHA CHAIN"/>
    <property type="match status" value="1"/>
</dbReference>
<feature type="domain" description="Fibrinogen C-terminal" evidence="7">
    <location>
        <begin position="22"/>
        <end position="211"/>
    </location>
</feature>
<dbReference type="GO" id="GO:0070527">
    <property type="term" value="P:platelet aggregation"/>
    <property type="evidence" value="ECO:0007669"/>
    <property type="project" value="TreeGrafter"/>
</dbReference>
<evidence type="ECO:0000259" key="7">
    <source>
        <dbReference type="PROSITE" id="PS51406"/>
    </source>
</evidence>
<dbReference type="GO" id="GO:0034116">
    <property type="term" value="P:positive regulation of heterotypic cell-cell adhesion"/>
    <property type="evidence" value="ECO:0007669"/>
    <property type="project" value="TreeGrafter"/>
</dbReference>
<dbReference type="STRING" id="109280.ENSHCOP00000025728"/>
<evidence type="ECO:0000256" key="4">
    <source>
        <dbReference type="ARBA" id="ARBA00023054"/>
    </source>
</evidence>
<dbReference type="GO" id="GO:0005577">
    <property type="term" value="C:fibrinogen complex"/>
    <property type="evidence" value="ECO:0007669"/>
    <property type="project" value="TreeGrafter"/>
</dbReference>
<name>A0A3Q2ZHC8_HIPCM</name>
<dbReference type="GO" id="GO:0042730">
    <property type="term" value="P:fibrinolysis"/>
    <property type="evidence" value="ECO:0007669"/>
    <property type="project" value="TreeGrafter"/>
</dbReference>
<keyword evidence="6" id="KW-0325">Glycoprotein</keyword>
<dbReference type="InterPro" id="IPR002181">
    <property type="entry name" value="Fibrinogen_a/b/g_C_dom"/>
</dbReference>
<accession>A0A3Q2ZHC8</accession>
<evidence type="ECO:0000256" key="3">
    <source>
        <dbReference type="ARBA" id="ARBA00022729"/>
    </source>
</evidence>
<dbReference type="PANTHER" id="PTHR47221:SF6">
    <property type="entry name" value="FIBRINOGEN ALPHA CHAIN"/>
    <property type="match status" value="1"/>
</dbReference>
<keyword evidence="3" id="KW-0732">Signal</keyword>
<dbReference type="AlphaFoldDB" id="A0A3Q2ZHC8"/>
<keyword evidence="9" id="KW-1185">Reference proteome</keyword>
<evidence type="ECO:0000256" key="2">
    <source>
        <dbReference type="ARBA" id="ARBA00022525"/>
    </source>
</evidence>
<evidence type="ECO:0000256" key="5">
    <source>
        <dbReference type="ARBA" id="ARBA00023157"/>
    </source>
</evidence>
<dbReference type="Ensembl" id="ENSHCOT00000020202.1">
    <property type="protein sequence ID" value="ENSHCOP00000025728.1"/>
    <property type="gene ID" value="ENSHCOG00000016088.1"/>
</dbReference>
<keyword evidence="2" id="KW-0964">Secreted</keyword>